<dbReference type="InterPro" id="IPR026010">
    <property type="entry name" value="NSP1/NUP62"/>
</dbReference>
<dbReference type="AlphaFoldDB" id="A0A061HI20"/>
<dbReference type="EMBL" id="KE375033">
    <property type="protein sequence ID" value="EPQ65212.1"/>
    <property type="molecule type" value="Genomic_DNA"/>
</dbReference>
<evidence type="ECO:0000256" key="7">
    <source>
        <dbReference type="ARBA" id="ARBA00022927"/>
    </source>
</evidence>
<accession>A0A061HI20</accession>
<evidence type="ECO:0000256" key="9">
    <source>
        <dbReference type="ARBA" id="ARBA00023132"/>
    </source>
</evidence>
<dbReference type="PANTHER" id="PTHR12084">
    <property type="entry name" value="NUCLEAR PORE GLYCOPROTEIN P62-RELATED"/>
    <property type="match status" value="1"/>
</dbReference>
<protein>
    <recommendedName>
        <fullName evidence="11">Nucleoporin NSP1</fullName>
    </recommendedName>
    <alternativeName>
        <fullName evidence="12">Nuclear pore protein NSP1</fullName>
    </alternativeName>
    <alternativeName>
        <fullName evidence="13">Nucleoskeletal-like protein</fullName>
    </alternativeName>
</protein>
<dbReference type="GO" id="GO:0006405">
    <property type="term" value="P:RNA export from nucleus"/>
    <property type="evidence" value="ECO:0007669"/>
    <property type="project" value="TreeGrafter"/>
</dbReference>
<dbReference type="Gene3D" id="1.20.5.170">
    <property type="match status" value="1"/>
</dbReference>
<feature type="compositionally biased region" description="Polar residues" evidence="15">
    <location>
        <begin position="111"/>
        <end position="128"/>
    </location>
</feature>
<name>A0A061HI20_BLUGR</name>
<dbReference type="GO" id="GO:0031965">
    <property type="term" value="C:nuclear membrane"/>
    <property type="evidence" value="ECO:0007669"/>
    <property type="project" value="UniProtKB-SubCell"/>
</dbReference>
<sequence length="566" mass="59212">MSFAPNTSGASSSNLFAQNPPKDGLFGGFTAQNNSTTFGLKTTTSGPTPTPTATSTNMEPPKLFGATASTEKNTGPSNSLFGQKAGATSLFPMSTNNSSQFNFAGPVASGNDKNPTTSSGSLFTGSQAPSSQLFGTSAAGAMTPAKTFSFGTSTTPAGPPPKENEINSKSGMFGSGKPQSEGSLFGGTGSGMTNMFGKGNSTLFNTTSSPEKTNISSSSQAPNLSVDKSSTTGTPSIFDGATLSGTTSALAPKTGNSDNTEKSQNPKPAIGSTFTPISTSEPSFSSNLASKLSEPTTTAPATIPSASTPQTSSQDAGATNQPSAAKASTAASSNVPPFSTSTIGPTPQLTRLKNKTMDEIITRWASDLSSYQKEFHEQAAKVAAWDRLMVENGEKIQKLYLSTFEAERQNAEIERQLDNVESQQDEVASWLEKYENEIDEMLARQVGQGETLQGPDQERERTYKLAEKLTDRLDEMGKNLAGMIDAINDASNTLTKTGNADDPLSSIVRVLNNHLTTLQWIDENAEALKSKVANAQSIGQSIGSNSYVGSGSISADHFYRSMTGQK</sequence>
<evidence type="ECO:0000256" key="5">
    <source>
        <dbReference type="ARBA" id="ARBA00022448"/>
    </source>
</evidence>
<keyword evidence="14" id="KW-0175">Coiled coil</keyword>
<keyword evidence="6" id="KW-0509">mRNA transport</keyword>
<dbReference type="GO" id="GO:0006606">
    <property type="term" value="P:protein import into nucleus"/>
    <property type="evidence" value="ECO:0007669"/>
    <property type="project" value="TreeGrafter"/>
</dbReference>
<feature type="compositionally biased region" description="Polar residues" evidence="15">
    <location>
        <begin position="1"/>
        <end position="17"/>
    </location>
</feature>
<feature type="compositionally biased region" description="Polar residues" evidence="15">
    <location>
        <begin position="30"/>
        <end position="41"/>
    </location>
</feature>
<evidence type="ECO:0000313" key="18">
    <source>
        <dbReference type="EMBL" id="SUZ09967.1"/>
    </source>
</evidence>
<feature type="compositionally biased region" description="Low complexity" evidence="15">
    <location>
        <begin position="42"/>
        <end position="56"/>
    </location>
</feature>
<evidence type="ECO:0000256" key="3">
    <source>
        <dbReference type="ARBA" id="ARBA00004620"/>
    </source>
</evidence>
<comment type="similarity">
    <text evidence="4">Belongs to the nucleoporin NSP1/NUP62 family.</text>
</comment>
<evidence type="ECO:0000256" key="15">
    <source>
        <dbReference type="SAM" id="MobiDB-lite"/>
    </source>
</evidence>
<dbReference type="GO" id="GO:0017056">
    <property type="term" value="F:structural constituent of nuclear pore"/>
    <property type="evidence" value="ECO:0007669"/>
    <property type="project" value="InterPro"/>
</dbReference>
<dbReference type="PANTHER" id="PTHR12084:SF0">
    <property type="entry name" value="NUCLEAR PORE GLYCOPROTEIN P62"/>
    <property type="match status" value="1"/>
</dbReference>
<evidence type="ECO:0000256" key="4">
    <source>
        <dbReference type="ARBA" id="ARBA00005911"/>
    </source>
</evidence>
<dbReference type="FunFam" id="1.20.5.170:FF:000040">
    <property type="entry name" value="Nuclear pore glycoprotein p62"/>
    <property type="match status" value="1"/>
</dbReference>
<evidence type="ECO:0000256" key="1">
    <source>
        <dbReference type="ARBA" id="ARBA00004335"/>
    </source>
</evidence>
<evidence type="ECO:0000313" key="17">
    <source>
        <dbReference type="EMBL" id="EPQ65212.1"/>
    </source>
</evidence>
<dbReference type="HOGENOM" id="CLU_018823_0_0_1"/>
<keyword evidence="8" id="KW-0811">Translocation</keyword>
<gene>
    <name evidence="17" type="ORF">BGT96224_370</name>
    <name evidence="18" type="ORF">BGT96224V2_LOCUS3130</name>
</gene>
<dbReference type="OrthoDB" id="344345at2759"/>
<keyword evidence="10" id="KW-0539">Nucleus</keyword>
<evidence type="ECO:0000256" key="14">
    <source>
        <dbReference type="SAM" id="Coils"/>
    </source>
</evidence>
<keyword evidence="7" id="KW-0653">Protein transport</keyword>
<feature type="region of interest" description="Disordered" evidence="15">
    <location>
        <begin position="1"/>
        <end position="84"/>
    </location>
</feature>
<dbReference type="InterPro" id="IPR007758">
    <property type="entry name" value="Nucleoporin_NSP1_C"/>
</dbReference>
<evidence type="ECO:0000256" key="10">
    <source>
        <dbReference type="ARBA" id="ARBA00023242"/>
    </source>
</evidence>
<feature type="compositionally biased region" description="Polar residues" evidence="15">
    <location>
        <begin position="67"/>
        <end position="81"/>
    </location>
</feature>
<evidence type="ECO:0000313" key="19">
    <source>
        <dbReference type="Proteomes" id="UP000053110"/>
    </source>
</evidence>
<evidence type="ECO:0000256" key="8">
    <source>
        <dbReference type="ARBA" id="ARBA00023010"/>
    </source>
</evidence>
<feature type="coiled-coil region" evidence="14">
    <location>
        <begin position="403"/>
        <end position="440"/>
    </location>
</feature>
<dbReference type="GO" id="GO:0051028">
    <property type="term" value="P:mRNA transport"/>
    <property type="evidence" value="ECO:0007669"/>
    <property type="project" value="UniProtKB-KW"/>
</dbReference>
<evidence type="ECO:0000259" key="16">
    <source>
        <dbReference type="Pfam" id="PF05064"/>
    </source>
</evidence>
<reference evidence="17" key="2">
    <citation type="submission" date="2013-01" db="EMBL/GenBank/DDBJ databases">
        <title>The wheat powdery mildew genome reveals unique evolution of an obligate biotroph.</title>
        <authorList>
            <person name="Oberhaensli S."/>
            <person name="Wicker T."/>
            <person name="Keller B."/>
        </authorList>
    </citation>
    <scope>NUCLEOTIDE SEQUENCE</scope>
    <source>
        <strain evidence="17">96224</strain>
    </source>
</reference>
<keyword evidence="9" id="KW-0906">Nuclear pore complex</keyword>
<feature type="non-terminal residue" evidence="18">
    <location>
        <position position="566"/>
    </location>
</feature>
<organism evidence="18">
    <name type="scientific">Blumeria graminis f. sp. tritici 96224</name>
    <dbReference type="NCBI Taxonomy" id="1268274"/>
    <lineage>
        <taxon>Eukaryota</taxon>
        <taxon>Fungi</taxon>
        <taxon>Dikarya</taxon>
        <taxon>Ascomycota</taxon>
        <taxon>Pezizomycotina</taxon>
        <taxon>Leotiomycetes</taxon>
        <taxon>Erysiphales</taxon>
        <taxon>Erysiphaceae</taxon>
        <taxon>Blumeria</taxon>
    </lineage>
</organism>
<evidence type="ECO:0000256" key="12">
    <source>
        <dbReference type="ARBA" id="ARBA00078941"/>
    </source>
</evidence>
<dbReference type="Proteomes" id="UP000053110">
    <property type="component" value="Unassembled WGS sequence"/>
</dbReference>
<dbReference type="Pfam" id="PF05064">
    <property type="entry name" value="Nsp1_C"/>
    <property type="match status" value="1"/>
</dbReference>
<feature type="region of interest" description="Disordered" evidence="15">
    <location>
        <begin position="102"/>
        <end position="128"/>
    </location>
</feature>
<proteinExistence type="inferred from homology"/>
<feature type="compositionally biased region" description="Low complexity" evidence="15">
    <location>
        <begin position="295"/>
        <end position="316"/>
    </location>
</feature>
<feature type="compositionally biased region" description="Polar residues" evidence="15">
    <location>
        <begin position="334"/>
        <end position="349"/>
    </location>
</feature>
<feature type="domain" description="Nucleoporin NSP1-like C-terminal" evidence="16">
    <location>
        <begin position="340"/>
        <end position="449"/>
    </location>
</feature>
<reference evidence="18" key="3">
    <citation type="submission" date="2018-07" db="EMBL/GenBank/DDBJ databases">
        <authorList>
            <person name="Quirk P.G."/>
            <person name="Krulwich T.A."/>
        </authorList>
    </citation>
    <scope>NUCLEOTIDE SEQUENCE</scope>
    <source>
        <strain evidence="18">96224</strain>
    </source>
</reference>
<dbReference type="EMBL" id="UIGY01000066">
    <property type="protein sequence ID" value="SUZ09967.1"/>
    <property type="molecule type" value="Genomic_DNA"/>
</dbReference>
<dbReference type="GO" id="GO:0044613">
    <property type="term" value="C:nuclear pore central transport channel"/>
    <property type="evidence" value="ECO:0007669"/>
    <property type="project" value="TreeGrafter"/>
</dbReference>
<evidence type="ECO:0000256" key="6">
    <source>
        <dbReference type="ARBA" id="ARBA00022816"/>
    </source>
</evidence>
<feature type="compositionally biased region" description="Polar residues" evidence="15">
    <location>
        <begin position="243"/>
        <end position="294"/>
    </location>
</feature>
<comment type="subcellular location">
    <subcellularLocation>
        <location evidence="1">Nucleus membrane</location>
        <topology evidence="1">Peripheral membrane protein</topology>
        <orientation evidence="1">Cytoplasmic side</orientation>
    </subcellularLocation>
    <subcellularLocation>
        <location evidence="3">Nucleus membrane</location>
        <topology evidence="3">Peripheral membrane protein</topology>
        <orientation evidence="3">Nucleoplasmic side</orientation>
    </subcellularLocation>
    <subcellularLocation>
        <location evidence="2">Nucleus</location>
        <location evidence="2">Nuclear pore complex</location>
    </subcellularLocation>
</comment>
<feature type="compositionally biased region" description="Polar residues" evidence="15">
    <location>
        <begin position="199"/>
        <end position="235"/>
    </location>
</feature>
<feature type="region of interest" description="Disordered" evidence="15">
    <location>
        <begin position="146"/>
        <end position="349"/>
    </location>
</feature>
<dbReference type="GO" id="GO:0005543">
    <property type="term" value="F:phospholipid binding"/>
    <property type="evidence" value="ECO:0007669"/>
    <property type="project" value="TreeGrafter"/>
</dbReference>
<reference evidence="19" key="1">
    <citation type="journal article" date="2013" name="Nat. Genet.">
        <title>The wheat powdery mildew genome shows the unique evolution of an obligate biotroph.</title>
        <authorList>
            <person name="Wicker T."/>
            <person name="Oberhaensli S."/>
            <person name="Parlange F."/>
            <person name="Buchmann J.P."/>
            <person name="Shatalina M."/>
            <person name="Roffler S."/>
            <person name="Ben-David R."/>
            <person name="Dolezel J."/>
            <person name="Simkova H."/>
            <person name="Schulze-Lefert P."/>
            <person name="Spanu P.D."/>
            <person name="Bruggmann R."/>
            <person name="Amselem J."/>
            <person name="Quesneville H."/>
            <person name="Ver Loren van Themaat E."/>
            <person name="Paape T."/>
            <person name="Shimizu K.K."/>
            <person name="Keller B."/>
        </authorList>
    </citation>
    <scope>NUCLEOTIDE SEQUENCE [LARGE SCALE GENOMIC DNA]</scope>
    <source>
        <strain evidence="19">96224</strain>
    </source>
</reference>
<feature type="compositionally biased region" description="Low complexity" evidence="15">
    <location>
        <begin position="323"/>
        <end position="333"/>
    </location>
</feature>
<evidence type="ECO:0000256" key="2">
    <source>
        <dbReference type="ARBA" id="ARBA00004567"/>
    </source>
</evidence>
<evidence type="ECO:0000256" key="11">
    <source>
        <dbReference type="ARBA" id="ARBA00068864"/>
    </source>
</evidence>
<evidence type="ECO:0000256" key="13">
    <source>
        <dbReference type="ARBA" id="ARBA00081079"/>
    </source>
</evidence>
<keyword evidence="5" id="KW-0813">Transport</keyword>